<gene>
    <name evidence="1" type="ORF">MEA186_32595</name>
</gene>
<dbReference type="EMBL" id="AGSN01000237">
    <property type="protein sequence ID" value="EHH03669.1"/>
    <property type="molecule type" value="Genomic_DNA"/>
</dbReference>
<name>G6YKI4_9HYPH</name>
<keyword evidence="2" id="KW-1185">Reference proteome</keyword>
<dbReference type="Proteomes" id="UP000002949">
    <property type="component" value="Unassembled WGS sequence"/>
</dbReference>
<organism evidence="1 2">
    <name type="scientific">Mesorhizobium amorphae CCNWGS0123</name>
    <dbReference type="NCBI Taxonomy" id="1082933"/>
    <lineage>
        <taxon>Bacteria</taxon>
        <taxon>Pseudomonadati</taxon>
        <taxon>Pseudomonadota</taxon>
        <taxon>Alphaproteobacteria</taxon>
        <taxon>Hyphomicrobiales</taxon>
        <taxon>Phyllobacteriaceae</taxon>
        <taxon>Mesorhizobium</taxon>
    </lineage>
</organism>
<evidence type="ECO:0000313" key="1">
    <source>
        <dbReference type="EMBL" id="EHH03669.1"/>
    </source>
</evidence>
<dbReference type="AlphaFoldDB" id="G6YKI4"/>
<dbReference type="KEGG" id="mamo:A6B35_12000"/>
<accession>G6YKI4</accession>
<dbReference type="STRING" id="1082933.A6B35_12000"/>
<reference evidence="1 2" key="1">
    <citation type="journal article" date="2012" name="J. Bacteriol.">
        <title>Draft Genome Sequence of Plant Growth-Promoting Rhizobium Mesorhizobium amorphae, Isolated from Zinc-Lead Mine Tailings.</title>
        <authorList>
            <person name="Hao X."/>
            <person name="Lin Y."/>
            <person name="Johnstone L."/>
            <person name="Baltrus D.A."/>
            <person name="Miller S.J."/>
            <person name="Wei G."/>
            <person name="Rensing C."/>
        </authorList>
    </citation>
    <scope>NUCLEOTIDE SEQUENCE [LARGE SCALE GENOMIC DNA]</scope>
    <source>
        <strain evidence="1 2">CCNWGS0123</strain>
    </source>
</reference>
<evidence type="ECO:0000313" key="2">
    <source>
        <dbReference type="Proteomes" id="UP000002949"/>
    </source>
</evidence>
<sequence length="70" mass="8418">MLTLQMPEIGKIGETWTMAQVPTRLRSSDMMLHCERQGMGKVGRRLQSIKKNPYNRLKRRLRQKDLRHRR</sequence>
<protein>
    <submittedName>
        <fullName evidence="1">Uncharacterized protein</fullName>
    </submittedName>
</protein>
<proteinExistence type="predicted"/>